<accession>A0A5Q2RKJ3</accession>
<evidence type="ECO:0000313" key="4">
    <source>
        <dbReference type="Proteomes" id="UP000334019"/>
    </source>
</evidence>
<evidence type="ECO:0000259" key="2">
    <source>
        <dbReference type="Pfam" id="PF00582"/>
    </source>
</evidence>
<protein>
    <recommendedName>
        <fullName evidence="2">UspA domain-containing protein</fullName>
    </recommendedName>
</protein>
<gene>
    <name evidence="3" type="ORF">GH723_15300</name>
</gene>
<dbReference type="KEGG" id="atq:GH723_15300"/>
<sequence>MFENVIVPIDGSELADAALAPAADLARRMDAALVLLQAVHPDDVDLARTDLSERLEALGAPRGEIVLDPLNGPVGALRDAVSARAGAVVCMTTHGRGGIGRALFGSVAEEALREVGGPFVLVGPSSAPDATVPGPVLVPLDGSHRSESILPLAASWATALGVGMWIVTVGDPSDAAKVRDAGGDMVEEAYVERIAGAMPREVPSVDWEVLHGSDPAAEIVRFAAQRGCSTIALATHGRTGLARVVAGSVASEVVHDHPGLVLVTRTADVGDD</sequence>
<name>A0A5Q2RKJ3_9ACTN</name>
<dbReference type="CDD" id="cd00293">
    <property type="entry name" value="USP-like"/>
    <property type="match status" value="1"/>
</dbReference>
<proteinExistence type="inferred from homology"/>
<dbReference type="InterPro" id="IPR014729">
    <property type="entry name" value="Rossmann-like_a/b/a_fold"/>
</dbReference>
<dbReference type="Proteomes" id="UP000334019">
    <property type="component" value="Chromosome"/>
</dbReference>
<dbReference type="Pfam" id="PF00582">
    <property type="entry name" value="Usp"/>
    <property type="match status" value="2"/>
</dbReference>
<feature type="domain" description="UspA" evidence="2">
    <location>
        <begin position="1"/>
        <end position="56"/>
    </location>
</feature>
<organism evidence="3 4">
    <name type="scientific">Actinomarinicola tropica</name>
    <dbReference type="NCBI Taxonomy" id="2789776"/>
    <lineage>
        <taxon>Bacteria</taxon>
        <taxon>Bacillati</taxon>
        <taxon>Actinomycetota</taxon>
        <taxon>Acidimicrobiia</taxon>
        <taxon>Acidimicrobiales</taxon>
        <taxon>Iamiaceae</taxon>
        <taxon>Actinomarinicola</taxon>
    </lineage>
</organism>
<dbReference type="AlphaFoldDB" id="A0A5Q2RKJ3"/>
<dbReference type="InterPro" id="IPR006015">
    <property type="entry name" value="Universal_stress_UspA"/>
</dbReference>
<keyword evidence="4" id="KW-1185">Reference proteome</keyword>
<dbReference type="EMBL" id="CP045851">
    <property type="protein sequence ID" value="QGG96353.1"/>
    <property type="molecule type" value="Genomic_DNA"/>
</dbReference>
<dbReference type="InterPro" id="IPR006016">
    <property type="entry name" value="UspA"/>
</dbReference>
<reference evidence="3 4" key="1">
    <citation type="submission" date="2019-11" db="EMBL/GenBank/DDBJ databases">
        <authorList>
            <person name="He Y."/>
        </authorList>
    </citation>
    <scope>NUCLEOTIDE SEQUENCE [LARGE SCALE GENOMIC DNA]</scope>
    <source>
        <strain evidence="3 4">SCSIO 58843</strain>
    </source>
</reference>
<dbReference type="PANTHER" id="PTHR46268:SF6">
    <property type="entry name" value="UNIVERSAL STRESS PROTEIN UP12"/>
    <property type="match status" value="1"/>
</dbReference>
<dbReference type="PRINTS" id="PR01438">
    <property type="entry name" value="UNVRSLSTRESS"/>
</dbReference>
<feature type="domain" description="UspA" evidence="2">
    <location>
        <begin position="135"/>
        <end position="265"/>
    </location>
</feature>
<dbReference type="RefSeq" id="WP_153760457.1">
    <property type="nucleotide sequence ID" value="NZ_CP045851.1"/>
</dbReference>
<evidence type="ECO:0000313" key="3">
    <source>
        <dbReference type="EMBL" id="QGG96353.1"/>
    </source>
</evidence>
<comment type="similarity">
    <text evidence="1">Belongs to the universal stress protein A family.</text>
</comment>
<evidence type="ECO:0000256" key="1">
    <source>
        <dbReference type="ARBA" id="ARBA00008791"/>
    </source>
</evidence>
<dbReference type="PANTHER" id="PTHR46268">
    <property type="entry name" value="STRESS RESPONSE PROTEIN NHAX"/>
    <property type="match status" value="1"/>
</dbReference>
<dbReference type="SUPFAM" id="SSF52402">
    <property type="entry name" value="Adenine nucleotide alpha hydrolases-like"/>
    <property type="match status" value="2"/>
</dbReference>
<dbReference type="Gene3D" id="3.40.50.620">
    <property type="entry name" value="HUPs"/>
    <property type="match status" value="2"/>
</dbReference>